<gene>
    <name evidence="1" type="ORF">L5515_001166</name>
</gene>
<evidence type="ECO:0000313" key="1">
    <source>
        <dbReference type="EMBL" id="UMM12337.1"/>
    </source>
</evidence>
<organism evidence="1 2">
    <name type="scientific">Caenorhabditis briggsae</name>
    <dbReference type="NCBI Taxonomy" id="6238"/>
    <lineage>
        <taxon>Eukaryota</taxon>
        <taxon>Metazoa</taxon>
        <taxon>Ecdysozoa</taxon>
        <taxon>Nematoda</taxon>
        <taxon>Chromadorea</taxon>
        <taxon>Rhabditida</taxon>
        <taxon>Rhabditina</taxon>
        <taxon>Rhabditomorpha</taxon>
        <taxon>Rhabditoidea</taxon>
        <taxon>Rhabditidae</taxon>
        <taxon>Peloderinae</taxon>
        <taxon>Caenorhabditis</taxon>
    </lineage>
</organism>
<evidence type="ECO:0000313" key="2">
    <source>
        <dbReference type="Proteomes" id="UP000829354"/>
    </source>
</evidence>
<reference evidence="1 2" key="1">
    <citation type="submission" date="2022-04" db="EMBL/GenBank/DDBJ databases">
        <title>Chromosome-level reference genomes for two strains of Caenorhabditis briggsae: an improved platform for comparative genomics.</title>
        <authorList>
            <person name="Stevens L."/>
            <person name="Andersen E."/>
        </authorList>
    </citation>
    <scope>NUCLEOTIDE SEQUENCE [LARGE SCALE GENOMIC DNA]</scope>
    <source>
        <strain evidence="1">VX34</strain>
        <tissue evidence="1">Whole-organism</tissue>
    </source>
</reference>
<sequence>MDLLLHNPSCATYISCRTCALLFSVPSSLDPVYVNLTYFRDFAFATTYPITELGAQEPPISICDSSTSRTTIIICIVAF</sequence>
<dbReference type="Proteomes" id="UP000829354">
    <property type="component" value="Chromosome I"/>
</dbReference>
<name>A0AAE9J3B2_CAEBR</name>
<protein>
    <submittedName>
        <fullName evidence="1">Uncharacterized protein</fullName>
    </submittedName>
</protein>
<dbReference type="AlphaFoldDB" id="A0AAE9J3B2"/>
<keyword evidence="2" id="KW-1185">Reference proteome</keyword>
<proteinExistence type="predicted"/>
<accession>A0AAE9J3B2</accession>
<dbReference type="EMBL" id="CP092620">
    <property type="protein sequence ID" value="UMM12337.1"/>
    <property type="molecule type" value="Genomic_DNA"/>
</dbReference>